<evidence type="ECO:0000256" key="1">
    <source>
        <dbReference type="ARBA" id="ARBA00022679"/>
    </source>
</evidence>
<evidence type="ECO:0000256" key="2">
    <source>
        <dbReference type="ARBA" id="ARBA00023315"/>
    </source>
</evidence>
<dbReference type="EC" id="2.3.1.39" evidence="4"/>
<comment type="similarity">
    <text evidence="4">Belongs to the fabD family.</text>
</comment>
<dbReference type="Pfam" id="PF00698">
    <property type="entry name" value="Acyl_transf_1"/>
    <property type="match status" value="1"/>
</dbReference>
<dbReference type="GO" id="GO:0006633">
    <property type="term" value="P:fatty acid biosynthetic process"/>
    <property type="evidence" value="ECO:0007669"/>
    <property type="project" value="TreeGrafter"/>
</dbReference>
<comment type="caution">
    <text evidence="7">The sequence shown here is derived from an EMBL/GenBank/DDBJ whole genome shotgun (WGS) entry which is preliminary data.</text>
</comment>
<accession>A0A0S7XMA5</accession>
<dbReference type="Gene3D" id="3.30.70.250">
    <property type="entry name" value="Malonyl-CoA ACP transacylase, ACP-binding"/>
    <property type="match status" value="1"/>
</dbReference>
<dbReference type="InterPro" id="IPR004410">
    <property type="entry name" value="Malonyl_CoA-ACP_transAc_FabD"/>
</dbReference>
<evidence type="ECO:0000313" key="8">
    <source>
        <dbReference type="Proteomes" id="UP000051861"/>
    </source>
</evidence>
<dbReference type="InterPro" id="IPR001227">
    <property type="entry name" value="Ac_transferase_dom_sf"/>
</dbReference>
<dbReference type="InterPro" id="IPR050858">
    <property type="entry name" value="Mal-CoA-ACP_Trans/PKS_FabD"/>
</dbReference>
<organism evidence="7 8">
    <name type="scientific">candidate division WOR-1 bacterium DG_54_3</name>
    <dbReference type="NCBI Taxonomy" id="1703775"/>
    <lineage>
        <taxon>Bacteria</taxon>
        <taxon>Bacillati</taxon>
        <taxon>Saganbacteria</taxon>
    </lineage>
</organism>
<dbReference type="Gene3D" id="3.40.366.10">
    <property type="entry name" value="Malonyl-Coenzyme A Acyl Carrier Protein, domain 2"/>
    <property type="match status" value="1"/>
</dbReference>
<dbReference type="SMART" id="SM00827">
    <property type="entry name" value="PKS_AT"/>
    <property type="match status" value="1"/>
</dbReference>
<dbReference type="FunFam" id="3.30.70.250:FF:000001">
    <property type="entry name" value="Malonyl CoA-acyl carrier protein transacylase"/>
    <property type="match status" value="1"/>
</dbReference>
<dbReference type="InterPro" id="IPR016036">
    <property type="entry name" value="Malonyl_transacylase_ACP-bd"/>
</dbReference>
<dbReference type="NCBIfam" id="TIGR00128">
    <property type="entry name" value="fabD"/>
    <property type="match status" value="1"/>
</dbReference>
<dbReference type="InterPro" id="IPR016035">
    <property type="entry name" value="Acyl_Trfase/lysoPLipase"/>
</dbReference>
<dbReference type="PIRSF" id="PIRSF000446">
    <property type="entry name" value="Mct"/>
    <property type="match status" value="1"/>
</dbReference>
<feature type="domain" description="Malonyl-CoA:ACP transacylase (MAT)" evidence="6">
    <location>
        <begin position="7"/>
        <end position="300"/>
    </location>
</feature>
<reference evidence="7 8" key="1">
    <citation type="journal article" date="2015" name="Microbiome">
        <title>Genomic resolution of linkages in carbon, nitrogen, and sulfur cycling among widespread estuary sediment bacteria.</title>
        <authorList>
            <person name="Baker B.J."/>
            <person name="Lazar C.S."/>
            <person name="Teske A.P."/>
            <person name="Dick G.J."/>
        </authorList>
    </citation>
    <scope>NUCLEOTIDE SEQUENCE [LARGE SCALE GENOMIC DNA]</scope>
    <source>
        <strain evidence="7">DG_54_3</strain>
    </source>
</reference>
<dbReference type="Proteomes" id="UP000051861">
    <property type="component" value="Unassembled WGS sequence"/>
</dbReference>
<comment type="catalytic activity">
    <reaction evidence="3 4">
        <text>holo-[ACP] + malonyl-CoA = malonyl-[ACP] + CoA</text>
        <dbReference type="Rhea" id="RHEA:41792"/>
        <dbReference type="Rhea" id="RHEA-COMP:9623"/>
        <dbReference type="Rhea" id="RHEA-COMP:9685"/>
        <dbReference type="ChEBI" id="CHEBI:57287"/>
        <dbReference type="ChEBI" id="CHEBI:57384"/>
        <dbReference type="ChEBI" id="CHEBI:64479"/>
        <dbReference type="ChEBI" id="CHEBI:78449"/>
        <dbReference type="EC" id="2.3.1.39"/>
    </reaction>
</comment>
<gene>
    <name evidence="7" type="ORF">AMJ44_14350</name>
</gene>
<evidence type="ECO:0000256" key="5">
    <source>
        <dbReference type="PIRSR" id="PIRSR000446-1"/>
    </source>
</evidence>
<dbReference type="InterPro" id="IPR014043">
    <property type="entry name" value="Acyl_transferase_dom"/>
</dbReference>
<evidence type="ECO:0000259" key="6">
    <source>
        <dbReference type="SMART" id="SM00827"/>
    </source>
</evidence>
<evidence type="ECO:0000256" key="3">
    <source>
        <dbReference type="ARBA" id="ARBA00048462"/>
    </source>
</evidence>
<dbReference type="PANTHER" id="PTHR42681">
    <property type="entry name" value="MALONYL-COA-ACYL CARRIER PROTEIN TRANSACYLASE, MITOCHONDRIAL"/>
    <property type="match status" value="1"/>
</dbReference>
<proteinExistence type="inferred from homology"/>
<keyword evidence="2 4" id="KW-0012">Acyltransferase</keyword>
<dbReference type="PANTHER" id="PTHR42681:SF1">
    <property type="entry name" value="MALONYL-COA-ACYL CARRIER PROTEIN TRANSACYLASE, MITOCHONDRIAL"/>
    <property type="match status" value="1"/>
</dbReference>
<evidence type="ECO:0000313" key="7">
    <source>
        <dbReference type="EMBL" id="KPJ63543.1"/>
    </source>
</evidence>
<name>A0A0S7XMA5_UNCSA</name>
<feature type="active site" evidence="5">
    <location>
        <position position="91"/>
    </location>
</feature>
<dbReference type="GO" id="GO:0004314">
    <property type="term" value="F:[acyl-carrier-protein] S-malonyltransferase activity"/>
    <property type="evidence" value="ECO:0007669"/>
    <property type="project" value="UniProtKB-EC"/>
</dbReference>
<feature type="active site" evidence="5">
    <location>
        <position position="200"/>
    </location>
</feature>
<dbReference type="PATRIC" id="fig|1703775.3.peg.2298"/>
<dbReference type="SUPFAM" id="SSF52151">
    <property type="entry name" value="FabD/lysophospholipase-like"/>
    <property type="match status" value="1"/>
</dbReference>
<keyword evidence="1 4" id="KW-0808">Transferase</keyword>
<dbReference type="AlphaFoldDB" id="A0A0S7XMA5"/>
<evidence type="ECO:0000256" key="4">
    <source>
        <dbReference type="PIRNR" id="PIRNR000446"/>
    </source>
</evidence>
<dbReference type="EMBL" id="LIZX01000232">
    <property type="protein sequence ID" value="KPJ63543.1"/>
    <property type="molecule type" value="Genomic_DNA"/>
</dbReference>
<sequence length="314" mass="34554">MDKIAFLFPGQGAQYVGMGKDLHDSDSKVKELYSTAEEILGFDLAKVCFEGPEELLLQTKYTQPAIFLQSIALWKFLSDEKIKPAFAAGHSLGEYSALVVAGALSFEDGLEAVKNRSSLMQEACEKNKGTMAAIVGLSEKDILSVCKEASIYGIVQPANFNSAEQVAISGEKRAVEKGVELAKQRGAKRAVLLEVGGAFHSELMSDAQERFQKIIEGLVVNKAMVPVVANVTAEPVTEPSQIRELLVEQITSPVLWYQSVKWMYDQGVRDFVEIGPGRVLQGLLRRSFKEIRTFGVDKLSDLEKFRELVTVKAT</sequence>
<dbReference type="InterPro" id="IPR024925">
    <property type="entry name" value="Malonyl_CoA-ACP_transAc"/>
</dbReference>
<dbReference type="GO" id="GO:0005829">
    <property type="term" value="C:cytosol"/>
    <property type="evidence" value="ECO:0007669"/>
    <property type="project" value="TreeGrafter"/>
</dbReference>
<dbReference type="SUPFAM" id="SSF55048">
    <property type="entry name" value="Probable ACP-binding domain of malonyl-CoA ACP transacylase"/>
    <property type="match status" value="1"/>
</dbReference>
<protein>
    <recommendedName>
        <fullName evidence="4">Malonyl CoA-acyl carrier protein transacylase</fullName>
        <ecNumber evidence="4">2.3.1.39</ecNumber>
    </recommendedName>
</protein>